<evidence type="ECO:0000259" key="4">
    <source>
        <dbReference type="PROSITE" id="PS50110"/>
    </source>
</evidence>
<evidence type="ECO:0000256" key="3">
    <source>
        <dbReference type="PROSITE-ProRule" id="PRU00169"/>
    </source>
</evidence>
<dbReference type="EMBL" id="ABWP01000015">
    <property type="protein sequence ID" value="EEA85893.1"/>
    <property type="molecule type" value="Genomic_DNA"/>
</dbReference>
<protein>
    <recommendedName>
        <fullName evidence="1">Stage 0 sporulation protein A homolog</fullName>
    </recommendedName>
</protein>
<name>B6FX68_PEPHT</name>
<comment type="function">
    <text evidence="2">May play the central regulatory role in sporulation. It may be an element of the effector pathway responsible for the activation of sporulation genes in response to nutritional stress. Spo0A may act in concert with spo0H (a sigma factor) to control the expression of some genes that are critical to the sporulation process.</text>
</comment>
<dbReference type="SMART" id="SM00448">
    <property type="entry name" value="REC"/>
    <property type="match status" value="1"/>
</dbReference>
<dbReference type="PANTHER" id="PTHR43228">
    <property type="entry name" value="TWO-COMPONENT RESPONSE REGULATOR"/>
    <property type="match status" value="1"/>
</dbReference>
<dbReference type="PROSITE" id="PS50110">
    <property type="entry name" value="RESPONSE_REGULATORY"/>
    <property type="match status" value="1"/>
</dbReference>
<reference evidence="5 6" key="2">
    <citation type="submission" date="2008-10" db="EMBL/GenBank/DDBJ databases">
        <title>Draft genome sequence of Clostridium hiranonis (DSM 13275).</title>
        <authorList>
            <person name="Sudarsanam P."/>
            <person name="Ley R."/>
            <person name="Guruge J."/>
            <person name="Turnbaugh P.J."/>
            <person name="Mahowald M."/>
            <person name="Liep D."/>
            <person name="Gordon J."/>
        </authorList>
    </citation>
    <scope>NUCLEOTIDE SEQUENCE [LARGE SCALE GENOMIC DNA]</scope>
    <source>
        <strain evidence="5 6">DSM 13275</strain>
    </source>
</reference>
<evidence type="ECO:0000256" key="1">
    <source>
        <dbReference type="ARBA" id="ARBA00018672"/>
    </source>
</evidence>
<dbReference type="STRING" id="500633.CLOHIR_00467"/>
<dbReference type="eggNOG" id="COG2204">
    <property type="taxonomic scope" value="Bacteria"/>
</dbReference>
<accession>B6FX68</accession>
<dbReference type="AlphaFoldDB" id="B6FX68"/>
<comment type="caution">
    <text evidence="5">The sequence shown here is derived from an EMBL/GenBank/DDBJ whole genome shotgun (WGS) entry which is preliminary data.</text>
</comment>
<feature type="domain" description="Response regulatory" evidence="4">
    <location>
        <begin position="2"/>
        <end position="118"/>
    </location>
</feature>
<organism evidence="5 6">
    <name type="scientific">Peptacetobacter hiranonis (strain DSM 13275 / JCM 10541 / KCTC 15199 / TO-931)</name>
    <name type="common">Clostridium hiranonis</name>
    <dbReference type="NCBI Taxonomy" id="500633"/>
    <lineage>
        <taxon>Bacteria</taxon>
        <taxon>Bacillati</taxon>
        <taxon>Bacillota</taxon>
        <taxon>Clostridia</taxon>
        <taxon>Peptostreptococcales</taxon>
        <taxon>Peptostreptococcaceae</taxon>
        <taxon>Peptacetobacter</taxon>
    </lineage>
</organism>
<dbReference type="OrthoDB" id="9779069at2"/>
<reference evidence="5 6" key="1">
    <citation type="submission" date="2008-09" db="EMBL/GenBank/DDBJ databases">
        <authorList>
            <person name="Fulton L."/>
            <person name="Clifton S."/>
            <person name="Fulton B."/>
            <person name="Xu J."/>
            <person name="Minx P."/>
            <person name="Pepin K.H."/>
            <person name="Johnson M."/>
            <person name="Thiruvilangam P."/>
            <person name="Bhonagiri V."/>
            <person name="Nash W.E."/>
            <person name="Mardis E.R."/>
            <person name="Wilson R.K."/>
        </authorList>
    </citation>
    <scope>NUCLEOTIDE SEQUENCE [LARGE SCALE GENOMIC DNA]</scope>
    <source>
        <strain evidence="5 6">DSM 13275</strain>
    </source>
</reference>
<dbReference type="InterPro" id="IPR013972">
    <property type="entry name" value="YcbB"/>
</dbReference>
<proteinExistence type="predicted"/>
<dbReference type="Pfam" id="PF00072">
    <property type="entry name" value="Response_reg"/>
    <property type="match status" value="1"/>
</dbReference>
<gene>
    <name evidence="5" type="ORF">CLOHIR_00467</name>
</gene>
<evidence type="ECO:0000313" key="6">
    <source>
        <dbReference type="Proteomes" id="UP000003178"/>
    </source>
</evidence>
<sequence length="279" mass="31609">MKFYLVDDDKNIRKILKLIIEERNIGEVVGSYGNPEDAIEDLSVSSVDIVIVDLLMPNMDGIAFIKKAAEIDPSLAFVMISQVSSKDMISEAYENGIEFYIQKPINSIEVESVLKKVKDSLNLKRTVATVQNLFNNSLGSKDTTAPSEKTWLPKLKTVLQKLGIIGEIGSKDIITLIEYIIEKNRNIENVTLNELCSKFTDNPKSMEQRIRRAANTGMINLANLGIEDYSNDIFLEFATNLYNFEQVRKEMDYIRGKSTKHGNVKIRNFLNSLVLYVQN</sequence>
<keyword evidence="6" id="KW-1185">Reference proteome</keyword>
<dbReference type="InterPro" id="IPR001789">
    <property type="entry name" value="Sig_transdc_resp-reg_receiver"/>
</dbReference>
<dbReference type="GO" id="GO:0000160">
    <property type="term" value="P:phosphorelay signal transduction system"/>
    <property type="evidence" value="ECO:0007669"/>
    <property type="project" value="InterPro"/>
</dbReference>
<dbReference type="Gene3D" id="3.40.50.2300">
    <property type="match status" value="1"/>
</dbReference>
<dbReference type="PANTHER" id="PTHR43228:SF8">
    <property type="entry name" value="TRANSCRIPTIONAL REGULATORY PROTEIN GLNL"/>
    <property type="match status" value="1"/>
</dbReference>
<keyword evidence="3" id="KW-0597">Phosphoprotein</keyword>
<dbReference type="Pfam" id="PF08664">
    <property type="entry name" value="YcbB"/>
    <property type="match status" value="1"/>
</dbReference>
<dbReference type="SUPFAM" id="SSF52172">
    <property type="entry name" value="CheY-like"/>
    <property type="match status" value="1"/>
</dbReference>
<feature type="modified residue" description="4-aspartylphosphate" evidence="3">
    <location>
        <position position="53"/>
    </location>
</feature>
<dbReference type="RefSeq" id="WP_006439389.1">
    <property type="nucleotide sequence ID" value="NZ_DS995355.1"/>
</dbReference>
<evidence type="ECO:0000313" key="5">
    <source>
        <dbReference type="EMBL" id="EEA85893.1"/>
    </source>
</evidence>
<dbReference type="Proteomes" id="UP000003178">
    <property type="component" value="Unassembled WGS sequence"/>
</dbReference>
<dbReference type="HOGENOM" id="CLU_080651_1_0_9"/>
<dbReference type="InterPro" id="IPR052048">
    <property type="entry name" value="ST_Response_Regulator"/>
</dbReference>
<dbReference type="InterPro" id="IPR011006">
    <property type="entry name" value="CheY-like_superfamily"/>
</dbReference>
<evidence type="ECO:0000256" key="2">
    <source>
        <dbReference type="ARBA" id="ARBA00024867"/>
    </source>
</evidence>